<dbReference type="InterPro" id="IPR027640">
    <property type="entry name" value="Kinesin-like_fam"/>
</dbReference>
<dbReference type="GO" id="GO:0007052">
    <property type="term" value="P:mitotic spindle organization"/>
    <property type="evidence" value="ECO:0007669"/>
    <property type="project" value="TreeGrafter"/>
</dbReference>
<proteinExistence type="inferred from homology"/>
<keyword evidence="2 3" id="KW-0067">ATP-binding</keyword>
<dbReference type="GO" id="GO:0005875">
    <property type="term" value="C:microtubule associated complex"/>
    <property type="evidence" value="ECO:0007669"/>
    <property type="project" value="TreeGrafter"/>
</dbReference>
<dbReference type="SMART" id="SM00129">
    <property type="entry name" value="KISc"/>
    <property type="match status" value="1"/>
</dbReference>
<protein>
    <recommendedName>
        <fullName evidence="4">Kinesin-like protein</fullName>
    </recommendedName>
</protein>
<dbReference type="PANTHER" id="PTHR47969:SF9">
    <property type="entry name" value="KINESIN-LIKE PROTEIN"/>
    <property type="match status" value="1"/>
</dbReference>
<dbReference type="GO" id="GO:0005524">
    <property type="term" value="F:ATP binding"/>
    <property type="evidence" value="ECO:0007669"/>
    <property type="project" value="UniProtKB-UniRule"/>
</dbReference>
<dbReference type="GO" id="GO:0003777">
    <property type="term" value="F:microtubule motor activity"/>
    <property type="evidence" value="ECO:0007669"/>
    <property type="project" value="InterPro"/>
</dbReference>
<dbReference type="SUPFAM" id="SSF52540">
    <property type="entry name" value="P-loop containing nucleoside triphosphate hydrolases"/>
    <property type="match status" value="1"/>
</dbReference>
<evidence type="ECO:0000256" key="3">
    <source>
        <dbReference type="PROSITE-ProRule" id="PRU00283"/>
    </source>
</evidence>
<feature type="non-terminal residue" evidence="7">
    <location>
        <position position="363"/>
    </location>
</feature>
<evidence type="ECO:0000259" key="6">
    <source>
        <dbReference type="PROSITE" id="PS50067"/>
    </source>
</evidence>
<keyword evidence="8" id="KW-1185">Reference proteome</keyword>
<feature type="binding site" evidence="3">
    <location>
        <begin position="115"/>
        <end position="122"/>
    </location>
    <ligand>
        <name>ATP</name>
        <dbReference type="ChEBI" id="CHEBI:30616"/>
    </ligand>
</feature>
<evidence type="ECO:0000256" key="4">
    <source>
        <dbReference type="RuleBase" id="RU000394"/>
    </source>
</evidence>
<name>A0A4P9ZZL9_9FUNG</name>
<dbReference type="InterPro" id="IPR027417">
    <property type="entry name" value="P-loop_NTPase"/>
</dbReference>
<dbReference type="GO" id="GO:0005874">
    <property type="term" value="C:microtubule"/>
    <property type="evidence" value="ECO:0007669"/>
    <property type="project" value="UniProtKB-KW"/>
</dbReference>
<dbReference type="Proteomes" id="UP000268162">
    <property type="component" value="Unassembled WGS sequence"/>
</dbReference>
<gene>
    <name evidence="7" type="ORF">BJ085DRAFT_24450</name>
</gene>
<evidence type="ECO:0000256" key="1">
    <source>
        <dbReference type="ARBA" id="ARBA00022741"/>
    </source>
</evidence>
<dbReference type="PANTHER" id="PTHR47969">
    <property type="entry name" value="CHROMOSOME-ASSOCIATED KINESIN KIF4A-RELATED"/>
    <property type="match status" value="1"/>
</dbReference>
<dbReference type="InterPro" id="IPR001752">
    <property type="entry name" value="Kinesin_motor_dom"/>
</dbReference>
<dbReference type="InterPro" id="IPR019821">
    <property type="entry name" value="Kinesin_motor_CS"/>
</dbReference>
<dbReference type="PROSITE" id="PS00411">
    <property type="entry name" value="KINESIN_MOTOR_1"/>
    <property type="match status" value="1"/>
</dbReference>
<dbReference type="CDD" id="cd00106">
    <property type="entry name" value="KISc"/>
    <property type="match status" value="1"/>
</dbReference>
<evidence type="ECO:0000313" key="8">
    <source>
        <dbReference type="Proteomes" id="UP000268162"/>
    </source>
</evidence>
<comment type="similarity">
    <text evidence="3 4">Belongs to the TRAFAC class myosin-kinesin ATPase superfamily. Kinesin family.</text>
</comment>
<sequence length="363" mass="40725">MSLPNGSKKRPRPRESTGSEKAGADSSPRSANHHKIKILCRVRPFLPQEQADDCIVTADRTIKIVNQRNPDEVFMYHFDACYAATANQCDIFQRNVRPLVDEAYQGLDATIFCYGVTGAGKTHTIQGDNSNPGLIPRTIEYLFANRKMRNKLKYVVSFTYFEIYKEAVFDLLVPRETQNSSGLPIREDANHNIFVPNLTEQSISSYAEFQKYFATACKNRSTASTKLNVASSRSHAVLTVQIHWDDPLKNTTLRGRVHLIDLAGSEDNRRTENGKDRMAESGAINKSLFVLGQVVEALNSGAHRIPYRDSKMTRILQSSLGGRSLGMMIVNVAPGQKFFVDTYNTLNFATKSKQIVNKTQVHE</sequence>
<organism evidence="7 8">
    <name type="scientific">Dimargaris cristalligena</name>
    <dbReference type="NCBI Taxonomy" id="215637"/>
    <lineage>
        <taxon>Eukaryota</taxon>
        <taxon>Fungi</taxon>
        <taxon>Fungi incertae sedis</taxon>
        <taxon>Zoopagomycota</taxon>
        <taxon>Kickxellomycotina</taxon>
        <taxon>Dimargaritomycetes</taxon>
        <taxon>Dimargaritales</taxon>
        <taxon>Dimargaritaceae</taxon>
        <taxon>Dimargaris</taxon>
    </lineage>
</organism>
<evidence type="ECO:0000256" key="5">
    <source>
        <dbReference type="SAM" id="MobiDB-lite"/>
    </source>
</evidence>
<feature type="domain" description="Kinesin motor" evidence="6">
    <location>
        <begin position="35"/>
        <end position="355"/>
    </location>
</feature>
<dbReference type="GO" id="GO:0051231">
    <property type="term" value="P:spindle elongation"/>
    <property type="evidence" value="ECO:0007669"/>
    <property type="project" value="TreeGrafter"/>
</dbReference>
<keyword evidence="3 4" id="KW-0505">Motor protein</keyword>
<evidence type="ECO:0000313" key="7">
    <source>
        <dbReference type="EMBL" id="RKP39157.1"/>
    </source>
</evidence>
<dbReference type="GO" id="GO:0016787">
    <property type="term" value="F:hydrolase activity"/>
    <property type="evidence" value="ECO:0007669"/>
    <property type="project" value="UniProtKB-KW"/>
</dbReference>
<dbReference type="EMBL" id="ML002294">
    <property type="protein sequence ID" value="RKP39157.1"/>
    <property type="molecule type" value="Genomic_DNA"/>
</dbReference>
<reference evidence="8" key="1">
    <citation type="journal article" date="2018" name="Nat. Microbiol.">
        <title>Leveraging single-cell genomics to expand the fungal tree of life.</title>
        <authorList>
            <person name="Ahrendt S.R."/>
            <person name="Quandt C.A."/>
            <person name="Ciobanu D."/>
            <person name="Clum A."/>
            <person name="Salamov A."/>
            <person name="Andreopoulos B."/>
            <person name="Cheng J.F."/>
            <person name="Woyke T."/>
            <person name="Pelin A."/>
            <person name="Henrissat B."/>
            <person name="Reynolds N.K."/>
            <person name="Benny G.L."/>
            <person name="Smith M.E."/>
            <person name="James T.Y."/>
            <person name="Grigoriev I.V."/>
        </authorList>
    </citation>
    <scope>NUCLEOTIDE SEQUENCE [LARGE SCALE GENOMIC DNA]</scope>
    <source>
        <strain evidence="8">RSA 468</strain>
    </source>
</reference>
<dbReference type="GO" id="GO:0007018">
    <property type="term" value="P:microtubule-based movement"/>
    <property type="evidence" value="ECO:0007669"/>
    <property type="project" value="InterPro"/>
</dbReference>
<dbReference type="InterPro" id="IPR036961">
    <property type="entry name" value="Kinesin_motor_dom_sf"/>
</dbReference>
<dbReference type="PRINTS" id="PR00380">
    <property type="entry name" value="KINESINHEAVY"/>
</dbReference>
<dbReference type="GO" id="GO:0008017">
    <property type="term" value="F:microtubule binding"/>
    <property type="evidence" value="ECO:0007669"/>
    <property type="project" value="InterPro"/>
</dbReference>
<dbReference type="Pfam" id="PF00225">
    <property type="entry name" value="Kinesin"/>
    <property type="match status" value="1"/>
</dbReference>
<keyword evidence="7" id="KW-0378">Hydrolase</keyword>
<dbReference type="AlphaFoldDB" id="A0A4P9ZZL9"/>
<dbReference type="Gene3D" id="3.40.850.10">
    <property type="entry name" value="Kinesin motor domain"/>
    <property type="match status" value="1"/>
</dbReference>
<keyword evidence="4" id="KW-0493">Microtubule</keyword>
<dbReference type="STRING" id="215637.A0A4P9ZZL9"/>
<evidence type="ECO:0000256" key="2">
    <source>
        <dbReference type="ARBA" id="ARBA00022840"/>
    </source>
</evidence>
<feature type="region of interest" description="Disordered" evidence="5">
    <location>
        <begin position="1"/>
        <end position="32"/>
    </location>
</feature>
<accession>A0A4P9ZZL9</accession>
<keyword evidence="1 3" id="KW-0547">Nucleotide-binding</keyword>
<dbReference type="PROSITE" id="PS50067">
    <property type="entry name" value="KINESIN_MOTOR_2"/>
    <property type="match status" value="1"/>
</dbReference>